<keyword evidence="2" id="KW-0677">Repeat</keyword>
<dbReference type="InterPro" id="IPR001451">
    <property type="entry name" value="Hexapep"/>
</dbReference>
<dbReference type="EMBL" id="VVZB01000002">
    <property type="protein sequence ID" value="KAA5385321.1"/>
    <property type="molecule type" value="Genomic_DNA"/>
</dbReference>
<dbReference type="InterPro" id="IPR011004">
    <property type="entry name" value="Trimer_LpxA-like_sf"/>
</dbReference>
<dbReference type="EC" id="2.3.1.30" evidence="4"/>
<comment type="caution">
    <text evidence="5">The sequence shown here is derived from an EMBL/GenBank/DDBJ whole genome shotgun (WGS) entry which is preliminary data.</text>
</comment>
<evidence type="ECO:0000313" key="5">
    <source>
        <dbReference type="EMBL" id="KAA5385321.1"/>
    </source>
</evidence>
<name>A0A1Y4PPJ0_9BACT</name>
<keyword evidence="3 4" id="KW-0012">Acyltransferase</keyword>
<dbReference type="PROSITE" id="PS00101">
    <property type="entry name" value="HEXAPEP_TRANSFERASES"/>
    <property type="match status" value="1"/>
</dbReference>
<dbReference type="PANTHER" id="PTHR42811">
    <property type="entry name" value="SERINE ACETYLTRANSFERASE"/>
    <property type="match status" value="1"/>
</dbReference>
<keyword evidence="1 4" id="KW-0808">Transferase</keyword>
<dbReference type="RefSeq" id="WP_087387095.1">
    <property type="nucleotide sequence ID" value="NZ_JADNBC010000003.1"/>
</dbReference>
<dbReference type="Gene3D" id="2.160.10.10">
    <property type="entry name" value="Hexapeptide repeat proteins"/>
    <property type="match status" value="1"/>
</dbReference>
<evidence type="ECO:0000256" key="4">
    <source>
        <dbReference type="PIRNR" id="PIRNR000441"/>
    </source>
</evidence>
<dbReference type="SUPFAM" id="SSF51161">
    <property type="entry name" value="Trimeric LpxA-like enzymes"/>
    <property type="match status" value="1"/>
</dbReference>
<protein>
    <recommendedName>
        <fullName evidence="4">Serine acetyltransferase</fullName>
        <ecNumber evidence="4">2.3.1.30</ecNumber>
    </recommendedName>
</protein>
<dbReference type="PIRSF" id="PIRSF000441">
    <property type="entry name" value="CysE"/>
    <property type="match status" value="1"/>
</dbReference>
<gene>
    <name evidence="5" type="ORF">F2Y61_05675</name>
</gene>
<dbReference type="GO" id="GO:0005737">
    <property type="term" value="C:cytoplasm"/>
    <property type="evidence" value="ECO:0007669"/>
    <property type="project" value="InterPro"/>
</dbReference>
<evidence type="ECO:0000313" key="6">
    <source>
        <dbReference type="Proteomes" id="UP000347681"/>
    </source>
</evidence>
<sequence length="190" mass="22053">MAIKNKSDLKYYIKKDRERNKLNHPLLQRITFSEDYPLYAYLKNLRFYEYYLNNPKWYNLPFLYFHRLRHRRLTRKNNIFIAPNTIGWGVQLMHPGFRRIDIMVECGNQCTILPMVLMGKKRPGEKGEIKIGNNCYIGTGVTILGPITIGDNVTIAAGAVVVDNIPNDCVIGGIPAKILKYKNKKDIYDK</sequence>
<evidence type="ECO:0000256" key="3">
    <source>
        <dbReference type="ARBA" id="ARBA00023315"/>
    </source>
</evidence>
<dbReference type="InterPro" id="IPR018357">
    <property type="entry name" value="Hexapep_transf_CS"/>
</dbReference>
<dbReference type="AlphaFoldDB" id="A0A1Y4PPJ0"/>
<evidence type="ECO:0000256" key="2">
    <source>
        <dbReference type="ARBA" id="ARBA00022737"/>
    </source>
</evidence>
<proteinExistence type="inferred from homology"/>
<dbReference type="GO" id="GO:0006535">
    <property type="term" value="P:cysteine biosynthetic process from serine"/>
    <property type="evidence" value="ECO:0007669"/>
    <property type="project" value="InterPro"/>
</dbReference>
<comment type="similarity">
    <text evidence="4">Belongs to the transferase hexapeptide repeat family.</text>
</comment>
<comment type="catalytic activity">
    <reaction evidence="4">
        <text>L-serine + acetyl-CoA = O-acetyl-L-serine + CoA</text>
        <dbReference type="Rhea" id="RHEA:24560"/>
        <dbReference type="ChEBI" id="CHEBI:33384"/>
        <dbReference type="ChEBI" id="CHEBI:57287"/>
        <dbReference type="ChEBI" id="CHEBI:57288"/>
        <dbReference type="ChEBI" id="CHEBI:58340"/>
        <dbReference type="EC" id="2.3.1.30"/>
    </reaction>
</comment>
<accession>A0A1Y4PPJ0</accession>
<organism evidence="5 6">
    <name type="scientific">Phocaeicola dorei</name>
    <dbReference type="NCBI Taxonomy" id="357276"/>
    <lineage>
        <taxon>Bacteria</taxon>
        <taxon>Pseudomonadati</taxon>
        <taxon>Bacteroidota</taxon>
        <taxon>Bacteroidia</taxon>
        <taxon>Bacteroidales</taxon>
        <taxon>Bacteroidaceae</taxon>
        <taxon>Phocaeicola</taxon>
    </lineage>
</organism>
<dbReference type="Pfam" id="PF00132">
    <property type="entry name" value="Hexapep"/>
    <property type="match status" value="1"/>
</dbReference>
<evidence type="ECO:0000256" key="1">
    <source>
        <dbReference type="ARBA" id="ARBA00022679"/>
    </source>
</evidence>
<reference evidence="5 6" key="1">
    <citation type="journal article" date="2019" name="Nat. Med.">
        <title>A library of human gut bacterial isolates paired with longitudinal multiomics data enables mechanistic microbiome research.</title>
        <authorList>
            <person name="Poyet M."/>
            <person name="Groussin M."/>
            <person name="Gibbons S.M."/>
            <person name="Avila-Pacheco J."/>
            <person name="Jiang X."/>
            <person name="Kearney S.M."/>
            <person name="Perrotta A.R."/>
            <person name="Berdy B."/>
            <person name="Zhao S."/>
            <person name="Lieberman T.D."/>
            <person name="Swanson P.K."/>
            <person name="Smith M."/>
            <person name="Roesemann S."/>
            <person name="Alexander J.E."/>
            <person name="Rich S.A."/>
            <person name="Livny J."/>
            <person name="Vlamakis H."/>
            <person name="Clish C."/>
            <person name="Bullock K."/>
            <person name="Deik A."/>
            <person name="Scott J."/>
            <person name="Pierce K.A."/>
            <person name="Xavier R.J."/>
            <person name="Alm E.J."/>
        </authorList>
    </citation>
    <scope>NUCLEOTIDE SEQUENCE [LARGE SCALE GENOMIC DNA]</scope>
    <source>
        <strain evidence="5 6">BIOML-A5</strain>
    </source>
</reference>
<dbReference type="GO" id="GO:0009001">
    <property type="term" value="F:serine O-acetyltransferase activity"/>
    <property type="evidence" value="ECO:0007669"/>
    <property type="project" value="UniProtKB-EC"/>
</dbReference>
<dbReference type="InterPro" id="IPR005881">
    <property type="entry name" value="Ser_O-AcTrfase"/>
</dbReference>
<dbReference type="Proteomes" id="UP000347681">
    <property type="component" value="Unassembled WGS sequence"/>
</dbReference>